<keyword evidence="2" id="KW-1185">Reference proteome</keyword>
<dbReference type="AlphaFoldDB" id="A0A5N4B6Z2"/>
<accession>A0A5N4B6Z2</accession>
<comment type="caution">
    <text evidence="1">The sequence shown here is derived from an EMBL/GenBank/DDBJ whole genome shotgun (WGS) entry which is preliminary data.</text>
</comment>
<dbReference type="Proteomes" id="UP000327044">
    <property type="component" value="Unassembled WGS sequence"/>
</dbReference>
<gene>
    <name evidence="1" type="ORF">PPYR_02339</name>
</gene>
<sequence>CAMFLCTDAPAIRFTLHVLMQQKSYLVLWNSLPEIFIHILHIVANDYISYSNAKFMPKKSRI</sequence>
<reference evidence="1 2" key="1">
    <citation type="journal article" date="2018" name="Elife">
        <title>Firefly genomes illuminate parallel origins of bioluminescence in beetles.</title>
        <authorList>
            <person name="Fallon T.R."/>
            <person name="Lower S.E."/>
            <person name="Chang C.H."/>
            <person name="Bessho-Uehara M."/>
            <person name="Martin G.J."/>
            <person name="Bewick A.J."/>
            <person name="Behringer M."/>
            <person name="Debat H.J."/>
            <person name="Wong I."/>
            <person name="Day J.C."/>
            <person name="Suvorov A."/>
            <person name="Silva C.J."/>
            <person name="Stanger-Hall K.F."/>
            <person name="Hall D.W."/>
            <person name="Schmitz R.J."/>
            <person name="Nelson D.R."/>
            <person name="Lewis S.M."/>
            <person name="Shigenobu S."/>
            <person name="Bybee S.M."/>
            <person name="Larracuente A.M."/>
            <person name="Oba Y."/>
            <person name="Weng J.K."/>
        </authorList>
    </citation>
    <scope>NUCLEOTIDE SEQUENCE [LARGE SCALE GENOMIC DNA]</scope>
    <source>
        <strain evidence="1">1611_PpyrPB1</strain>
        <tissue evidence="1">Whole body</tissue>
    </source>
</reference>
<organism evidence="1 2">
    <name type="scientific">Photinus pyralis</name>
    <name type="common">Common eastern firefly</name>
    <name type="synonym">Lampyris pyralis</name>
    <dbReference type="NCBI Taxonomy" id="7054"/>
    <lineage>
        <taxon>Eukaryota</taxon>
        <taxon>Metazoa</taxon>
        <taxon>Ecdysozoa</taxon>
        <taxon>Arthropoda</taxon>
        <taxon>Hexapoda</taxon>
        <taxon>Insecta</taxon>
        <taxon>Pterygota</taxon>
        <taxon>Neoptera</taxon>
        <taxon>Endopterygota</taxon>
        <taxon>Coleoptera</taxon>
        <taxon>Polyphaga</taxon>
        <taxon>Elateriformia</taxon>
        <taxon>Elateroidea</taxon>
        <taxon>Lampyridae</taxon>
        <taxon>Lampyrinae</taxon>
        <taxon>Photinus</taxon>
    </lineage>
</organism>
<evidence type="ECO:0000313" key="1">
    <source>
        <dbReference type="EMBL" id="KAB0805369.1"/>
    </source>
</evidence>
<protein>
    <submittedName>
        <fullName evidence="1">Uncharacterized protein</fullName>
    </submittedName>
</protein>
<dbReference type="InParanoid" id="A0A5N4B6Z2"/>
<feature type="non-terminal residue" evidence="1">
    <location>
        <position position="1"/>
    </location>
</feature>
<dbReference type="EMBL" id="VVIM01000001">
    <property type="protein sequence ID" value="KAB0805369.1"/>
    <property type="molecule type" value="Genomic_DNA"/>
</dbReference>
<proteinExistence type="predicted"/>
<evidence type="ECO:0000313" key="2">
    <source>
        <dbReference type="Proteomes" id="UP000327044"/>
    </source>
</evidence>
<name>A0A5N4B6Z2_PHOPY</name>